<comment type="caution">
    <text evidence="2">The sequence shown here is derived from an EMBL/GenBank/DDBJ whole genome shotgun (WGS) entry which is preliminary data.</text>
</comment>
<evidence type="ECO:0000256" key="1">
    <source>
        <dbReference type="SAM" id="SignalP"/>
    </source>
</evidence>
<feature type="signal peptide" evidence="1">
    <location>
        <begin position="1"/>
        <end position="20"/>
    </location>
</feature>
<evidence type="ECO:0000313" key="2">
    <source>
        <dbReference type="EMBL" id="OJT08604.1"/>
    </source>
</evidence>
<gene>
    <name evidence="2" type="ORF">TRAPUB_531</name>
</gene>
<keyword evidence="3" id="KW-1185">Reference proteome</keyword>
<proteinExistence type="predicted"/>
<evidence type="ECO:0008006" key="4">
    <source>
        <dbReference type="Google" id="ProtNLM"/>
    </source>
</evidence>
<dbReference type="OrthoDB" id="2755581at2759"/>
<evidence type="ECO:0000313" key="3">
    <source>
        <dbReference type="Proteomes" id="UP000184267"/>
    </source>
</evidence>
<dbReference type="EMBL" id="MNAD01001029">
    <property type="protein sequence ID" value="OJT08604.1"/>
    <property type="molecule type" value="Genomic_DNA"/>
</dbReference>
<name>A0A1M2VLX3_TRAPU</name>
<dbReference type="Proteomes" id="UP000184267">
    <property type="component" value="Unassembled WGS sequence"/>
</dbReference>
<sequence length="153" mass="15787">MRFSFAAIAQVALLTQTVIATPVSTEVSTIVGPLPLAELDASSLGSPSVALPPSTLRPSVGPHPDEIDIVLLLCRASGCQNCDLVDLMGLNADACFAENFQFVSAAVIQPNADSLPFNTTVCTAGCTQCLALPDINTCFNVAGSTFAAFALLI</sequence>
<protein>
    <recommendedName>
        <fullName evidence="4">Hydrophobin</fullName>
    </recommendedName>
</protein>
<organism evidence="2 3">
    <name type="scientific">Trametes pubescens</name>
    <name type="common">White-rot fungus</name>
    <dbReference type="NCBI Taxonomy" id="154538"/>
    <lineage>
        <taxon>Eukaryota</taxon>
        <taxon>Fungi</taxon>
        <taxon>Dikarya</taxon>
        <taxon>Basidiomycota</taxon>
        <taxon>Agaricomycotina</taxon>
        <taxon>Agaricomycetes</taxon>
        <taxon>Polyporales</taxon>
        <taxon>Polyporaceae</taxon>
        <taxon>Trametes</taxon>
    </lineage>
</organism>
<feature type="chain" id="PRO_5013267955" description="Hydrophobin" evidence="1">
    <location>
        <begin position="21"/>
        <end position="153"/>
    </location>
</feature>
<keyword evidence="1" id="KW-0732">Signal</keyword>
<dbReference type="AlphaFoldDB" id="A0A1M2VLX3"/>
<accession>A0A1M2VLX3</accession>
<reference evidence="2 3" key="1">
    <citation type="submission" date="2016-10" db="EMBL/GenBank/DDBJ databases">
        <title>Genome sequence of the basidiomycete white-rot fungus Trametes pubescens.</title>
        <authorList>
            <person name="Makela M.R."/>
            <person name="Granchi Z."/>
            <person name="Peng M."/>
            <person name="De Vries R.P."/>
            <person name="Grigoriev I."/>
            <person name="Riley R."/>
            <person name="Hilden K."/>
        </authorList>
    </citation>
    <scope>NUCLEOTIDE SEQUENCE [LARGE SCALE GENOMIC DNA]</scope>
    <source>
        <strain evidence="2 3">FBCC735</strain>
    </source>
</reference>